<comment type="caution">
    <text evidence="1">The sequence shown here is derived from an EMBL/GenBank/DDBJ whole genome shotgun (WGS) entry which is preliminary data.</text>
</comment>
<sequence>MTTQFAHYKHFLIEAGTTWIQSQRDIYYGRGKPLSKSEIEVLKNFFNADILKAVRICPVSKIENPAFLNDLKQMGLPVSFNFSDSLGITFLETIVVATPKLHDFHWMSLLFHECIHVMQYTLLGLSGFVERYVEGLVSNDFIYNEISLEKDAYFIQNRFDENPDLPFSVLDVLSSRLQQRGWDEVKVHDI</sequence>
<gene>
    <name evidence="1" type="ORF">ACFL27_01460</name>
</gene>
<organism evidence="1 2">
    <name type="scientific">candidate division CSSED10-310 bacterium</name>
    <dbReference type="NCBI Taxonomy" id="2855610"/>
    <lineage>
        <taxon>Bacteria</taxon>
        <taxon>Bacteria division CSSED10-310</taxon>
    </lineage>
</organism>
<evidence type="ECO:0000313" key="1">
    <source>
        <dbReference type="EMBL" id="MFC1848849.1"/>
    </source>
</evidence>
<accession>A0ABV6YRN4</accession>
<evidence type="ECO:0008006" key="3">
    <source>
        <dbReference type="Google" id="ProtNLM"/>
    </source>
</evidence>
<dbReference type="Proteomes" id="UP001594351">
    <property type="component" value="Unassembled WGS sequence"/>
</dbReference>
<proteinExistence type="predicted"/>
<name>A0ABV6YRN4_UNCC1</name>
<reference evidence="1 2" key="1">
    <citation type="submission" date="2024-09" db="EMBL/GenBank/DDBJ databases">
        <title>Laminarin stimulates single cell rates of sulfate reduction while oxygen inhibits transcriptomic activity in coastal marine sediment.</title>
        <authorList>
            <person name="Lindsay M."/>
            <person name="Orcutt B."/>
            <person name="Emerson D."/>
            <person name="Stepanauskas R."/>
            <person name="D'Angelo T."/>
        </authorList>
    </citation>
    <scope>NUCLEOTIDE SEQUENCE [LARGE SCALE GENOMIC DNA]</scope>
    <source>
        <strain evidence="1">SAG AM-311-K15</strain>
    </source>
</reference>
<evidence type="ECO:0000313" key="2">
    <source>
        <dbReference type="Proteomes" id="UP001594351"/>
    </source>
</evidence>
<protein>
    <recommendedName>
        <fullName evidence="3">DUF4157 domain-containing protein</fullName>
    </recommendedName>
</protein>
<keyword evidence="2" id="KW-1185">Reference proteome</keyword>
<dbReference type="EMBL" id="JBHPBY010000009">
    <property type="protein sequence ID" value="MFC1848849.1"/>
    <property type="molecule type" value="Genomic_DNA"/>
</dbReference>